<dbReference type="PATRIC" id="fig|817.52.peg.3949"/>
<evidence type="ECO:0000259" key="2">
    <source>
        <dbReference type="Pfam" id="PF06713"/>
    </source>
</evidence>
<evidence type="ECO:0000313" key="3">
    <source>
        <dbReference type="EMBL" id="KFX75984.1"/>
    </source>
</evidence>
<evidence type="ECO:0000313" key="7">
    <source>
        <dbReference type="EMBL" id="RHH14048.1"/>
    </source>
</evidence>
<dbReference type="Proteomes" id="UP000284614">
    <property type="component" value="Unassembled WGS sequence"/>
</dbReference>
<evidence type="ECO:0000313" key="9">
    <source>
        <dbReference type="Proteomes" id="UP000284614"/>
    </source>
</evidence>
<keyword evidence="1" id="KW-1133">Transmembrane helix</keyword>
<gene>
    <name evidence="7" type="ORF">DW228_07255</name>
    <name evidence="6" type="ORF">DXA27_12315</name>
    <name evidence="3" type="ORF">EE52_0204115</name>
    <name evidence="5" type="ORF">FOC69_09680</name>
    <name evidence="4" type="ORF">O1422_09135</name>
</gene>
<dbReference type="PROSITE" id="PS51257">
    <property type="entry name" value="PROKAR_LIPOPROTEIN"/>
    <property type="match status" value="1"/>
</dbReference>
<reference evidence="5 10" key="4">
    <citation type="submission" date="2020-05" db="EMBL/GenBank/DDBJ databases">
        <title>FDA dAtabase for Regulatory Grade micrObial Sequences (FDA-ARGOS): Supporting development and validation of Infectious Disease Dx tests.</title>
        <authorList>
            <person name="Bojja K."/>
            <person name="Kessler A."/>
            <person name="Tallon L."/>
            <person name="Sadzewicz L."/>
            <person name="Zhao X."/>
            <person name="Vavikolanu K."/>
            <person name="Mehta A."/>
            <person name="Aluvathingal J."/>
            <person name="Nadendla S."/>
            <person name="Myers T."/>
            <person name="Yan Y."/>
            <person name="Sichtig H."/>
        </authorList>
    </citation>
    <scope>NUCLEOTIDE SEQUENCE [LARGE SCALE GENOMIC DNA]</scope>
    <source>
        <strain evidence="5 10">FDAARGOS_763</strain>
    </source>
</reference>
<sequence length="131" mass="14548">MEQTFKARNPKIGLWLFAIGIVACIVISFITIQAIWIGAACLGPGATIYFSQATSRYIVKENGMLQIVNGFHQKRSFNHITSITYTPHALGIQKIKIKHATGFVMVDPESPQELIKALQEVNPGMTVRNFT</sequence>
<dbReference type="Proteomes" id="UP000266644">
    <property type="component" value="Unassembled WGS sequence"/>
</dbReference>
<organism evidence="3">
    <name type="scientific">Bacteroides fragilis</name>
    <dbReference type="NCBI Taxonomy" id="817"/>
    <lineage>
        <taxon>Bacteria</taxon>
        <taxon>Pseudomonadati</taxon>
        <taxon>Bacteroidota</taxon>
        <taxon>Bacteroidia</taxon>
        <taxon>Bacteroidales</taxon>
        <taxon>Bacteroidaceae</taxon>
        <taxon>Bacteroides</taxon>
    </lineage>
</organism>
<dbReference type="Proteomes" id="UP000501467">
    <property type="component" value="Chromosome"/>
</dbReference>
<evidence type="ECO:0000313" key="6">
    <source>
        <dbReference type="EMBL" id="RGY68313.1"/>
    </source>
</evidence>
<reference evidence="4" key="5">
    <citation type="submission" date="2022-12" db="EMBL/GenBank/DDBJ databases">
        <title>Development of a Multilocus Sequence Typing Scheme for Bacteroides fragilis Based on Whole Genome Sequencing Data and Clinical Application.</title>
        <authorList>
            <person name="Nielsen F.D."/>
            <person name="Justesen U.S."/>
        </authorList>
    </citation>
    <scope>NUCLEOTIDE SEQUENCE</scope>
    <source>
        <strain evidence="4">BF_BC_ODE_DK_2015_2</strain>
    </source>
</reference>
<keyword evidence="1" id="KW-0812">Transmembrane</keyword>
<evidence type="ECO:0000313" key="8">
    <source>
        <dbReference type="Proteomes" id="UP000266644"/>
    </source>
</evidence>
<dbReference type="GO" id="GO:0030153">
    <property type="term" value="P:bacteriocin immunity"/>
    <property type="evidence" value="ECO:0007669"/>
    <property type="project" value="InterPro"/>
</dbReference>
<evidence type="ECO:0000313" key="10">
    <source>
        <dbReference type="Proteomes" id="UP000501467"/>
    </source>
</evidence>
<evidence type="ECO:0000313" key="4">
    <source>
        <dbReference type="EMBL" id="MCZ2654328.1"/>
    </source>
</evidence>
<keyword evidence="1" id="KW-0472">Membrane</keyword>
<dbReference type="EMBL" id="JAPUAC010000005">
    <property type="protein sequence ID" value="MCZ2654328.1"/>
    <property type="molecule type" value="Genomic_DNA"/>
</dbReference>
<dbReference type="Pfam" id="PF06713">
    <property type="entry name" value="bPH_4"/>
    <property type="match status" value="1"/>
</dbReference>
<protein>
    <submittedName>
        <fullName evidence="4">PH domain-containing protein</fullName>
    </submittedName>
</protein>
<name>A0A0I9RQE0_BACFG</name>
<dbReference type="RefSeq" id="WP_005776054.1">
    <property type="nucleotide sequence ID" value="NZ_CAEUHN010000003.1"/>
</dbReference>
<dbReference type="EMBL" id="QRJE01000009">
    <property type="protein sequence ID" value="RHH14048.1"/>
    <property type="molecule type" value="Genomic_DNA"/>
</dbReference>
<dbReference type="InterPro" id="IPR009589">
    <property type="entry name" value="PH_YyaB-like"/>
</dbReference>
<proteinExistence type="predicted"/>
<dbReference type="AlphaFoldDB" id="A0A0I9RQE0"/>
<accession>A0A0I9RQE0</accession>
<evidence type="ECO:0000313" key="5">
    <source>
        <dbReference type="EMBL" id="QKH84613.1"/>
    </source>
</evidence>
<feature type="domain" description="Uncharacterized protein YyaB-like PH" evidence="2">
    <location>
        <begin position="56"/>
        <end position="122"/>
    </location>
</feature>
<dbReference type="EMBL" id="JMZZ02000041">
    <property type="protein sequence ID" value="KFX75984.1"/>
    <property type="molecule type" value="Genomic_DNA"/>
</dbReference>
<dbReference type="EMBL" id="QSDG01000010">
    <property type="protein sequence ID" value="RGY68313.1"/>
    <property type="molecule type" value="Genomic_DNA"/>
</dbReference>
<reference evidence="8 9" key="3">
    <citation type="submission" date="2018-08" db="EMBL/GenBank/DDBJ databases">
        <title>A genome reference for cultivated species of the human gut microbiota.</title>
        <authorList>
            <person name="Zou Y."/>
            <person name="Xue W."/>
            <person name="Luo G."/>
        </authorList>
    </citation>
    <scope>NUCLEOTIDE SEQUENCE [LARGE SCALE GENOMIC DNA]</scope>
    <source>
        <strain evidence="7 8">AM18-6</strain>
        <strain evidence="6 9">OF01-1</strain>
    </source>
</reference>
<feature type="transmembrane region" description="Helical" evidence="1">
    <location>
        <begin position="12"/>
        <end position="36"/>
    </location>
</feature>
<evidence type="ECO:0000256" key="1">
    <source>
        <dbReference type="SAM" id="Phobius"/>
    </source>
</evidence>
<reference evidence="3" key="2">
    <citation type="submission" date="2014-07" db="EMBL/GenBank/DDBJ databases">
        <title>Genetics and epidemiology of antimicrobial resistance in B. fragilis group.</title>
        <authorList>
            <person name="Sydenham T.V."/>
            <person name="Hasman H."/>
            <person name="Kemp M."/>
            <person name="Justesen U.S."/>
        </authorList>
    </citation>
    <scope>NUCLEOTIDE SEQUENCE [LARGE SCALE GENOMIC DNA]</scope>
    <source>
        <strain evidence="3">DCMOUH0018B</strain>
    </source>
</reference>
<reference evidence="3" key="1">
    <citation type="book" date="2014" name="THE 24TH EUROPEAN CONGRESS OF CLINICAL MICROBIOLOGY AND INFECTIOUS DISEASES" publisher="ECCMID 2014" city="Barcelona, Spain">
        <title>Identification of resistance genes in three multidrug-resistant Bacteroides fragilis isolates by whole genome sequencing.</title>
        <editorList>
            <person name="Unknown"/>
            <person name="A."/>
        </editorList>
        <authorList>
            <person name="Sydenham T.V."/>
            <person name="Hasman H."/>
            <person name="Wang M."/>
            <person name="Soki J."/>
            <person name="Nagy E."/>
            <person name="Justesen U.S."/>
        </authorList>
    </citation>
    <scope>NUCLEOTIDE SEQUENCE</scope>
    <source>
        <strain evidence="3">DCMOUH0018B</strain>
    </source>
</reference>
<dbReference type="EMBL" id="CP054003">
    <property type="protein sequence ID" value="QKH84613.1"/>
    <property type="molecule type" value="Genomic_DNA"/>
</dbReference>
<dbReference type="Proteomes" id="UP001075704">
    <property type="component" value="Unassembled WGS sequence"/>
</dbReference>